<dbReference type="AlphaFoldDB" id="A0A218Y1B2"/>
<evidence type="ECO:0000313" key="2">
    <source>
        <dbReference type="EMBL" id="OWM90870.1"/>
    </source>
</evidence>
<accession>A0A218Y1B2</accession>
<dbReference type="EMBL" id="MTKT01000527">
    <property type="protein sequence ID" value="OWM90870.1"/>
    <property type="molecule type" value="Genomic_DNA"/>
</dbReference>
<name>A0A218Y1B2_PUNGR</name>
<feature type="region of interest" description="Disordered" evidence="1">
    <location>
        <begin position="36"/>
        <end position="135"/>
    </location>
</feature>
<gene>
    <name evidence="2" type="ORF">CDL15_Pgr027357</name>
</gene>
<proteinExistence type="predicted"/>
<evidence type="ECO:0000313" key="3">
    <source>
        <dbReference type="Proteomes" id="UP000197138"/>
    </source>
</evidence>
<reference evidence="3" key="1">
    <citation type="journal article" date="2017" name="Plant J.">
        <title>The pomegranate (Punica granatum L.) genome and the genomics of punicalagin biosynthesis.</title>
        <authorList>
            <person name="Qin G."/>
            <person name="Xu C."/>
            <person name="Ming R."/>
            <person name="Tang H."/>
            <person name="Guyot R."/>
            <person name="Kramer E.M."/>
            <person name="Hu Y."/>
            <person name="Yi X."/>
            <person name="Qi Y."/>
            <person name="Xu X."/>
            <person name="Gao Z."/>
            <person name="Pan H."/>
            <person name="Jian J."/>
            <person name="Tian Y."/>
            <person name="Yue Z."/>
            <person name="Xu Y."/>
        </authorList>
    </citation>
    <scope>NUCLEOTIDE SEQUENCE [LARGE SCALE GENOMIC DNA]</scope>
    <source>
        <strain evidence="3">cv. Dabenzi</strain>
    </source>
</reference>
<feature type="compositionally biased region" description="Basic residues" evidence="1">
    <location>
        <begin position="40"/>
        <end position="53"/>
    </location>
</feature>
<sequence length="135" mass="14881">MNVLCHFSIRGLFLPARPWASSIYSGIRHSDGYAHGVAIHPRRTRSASPRARRDHSTTHQSKGDTAGATSHMTGNSCQPSRVDDPRSLPIHGEMRRDQRPSILASLHGQGTYGLHPSSMARRAVDQGSTHLPRRD</sequence>
<evidence type="ECO:0000256" key="1">
    <source>
        <dbReference type="SAM" id="MobiDB-lite"/>
    </source>
</evidence>
<comment type="caution">
    <text evidence="2">The sequence shown here is derived from an EMBL/GenBank/DDBJ whole genome shotgun (WGS) entry which is preliminary data.</text>
</comment>
<feature type="compositionally biased region" description="Polar residues" evidence="1">
    <location>
        <begin position="67"/>
        <end position="79"/>
    </location>
</feature>
<protein>
    <submittedName>
        <fullName evidence="2">Uncharacterized protein</fullName>
    </submittedName>
</protein>
<dbReference type="Proteomes" id="UP000197138">
    <property type="component" value="Unassembled WGS sequence"/>
</dbReference>
<organism evidence="2 3">
    <name type="scientific">Punica granatum</name>
    <name type="common">Pomegranate</name>
    <dbReference type="NCBI Taxonomy" id="22663"/>
    <lineage>
        <taxon>Eukaryota</taxon>
        <taxon>Viridiplantae</taxon>
        <taxon>Streptophyta</taxon>
        <taxon>Embryophyta</taxon>
        <taxon>Tracheophyta</taxon>
        <taxon>Spermatophyta</taxon>
        <taxon>Magnoliopsida</taxon>
        <taxon>eudicotyledons</taxon>
        <taxon>Gunneridae</taxon>
        <taxon>Pentapetalae</taxon>
        <taxon>rosids</taxon>
        <taxon>malvids</taxon>
        <taxon>Myrtales</taxon>
        <taxon>Lythraceae</taxon>
        <taxon>Punica</taxon>
    </lineage>
</organism>
<feature type="compositionally biased region" description="Basic and acidic residues" evidence="1">
    <location>
        <begin position="81"/>
        <end position="99"/>
    </location>
</feature>